<name>A0A1W1H680_9BACT</name>
<accession>A0A1W1H680</accession>
<dbReference type="Proteomes" id="UP000191931">
    <property type="component" value="Unassembled WGS sequence"/>
</dbReference>
<dbReference type="SUPFAM" id="SSF52540">
    <property type="entry name" value="P-loop containing nucleoside triphosphate hydrolases"/>
    <property type="match status" value="1"/>
</dbReference>
<reference evidence="2 3" key="1">
    <citation type="submission" date="2017-03" db="EMBL/GenBank/DDBJ databases">
        <authorList>
            <person name="Afonso C.L."/>
            <person name="Miller P.J."/>
            <person name="Scott M.A."/>
            <person name="Spackman E."/>
            <person name="Goraichik I."/>
            <person name="Dimitrov K.M."/>
            <person name="Suarez D.L."/>
            <person name="Swayne D.E."/>
        </authorList>
    </citation>
    <scope>NUCLEOTIDE SEQUENCE [LARGE SCALE GENOMIC DNA]</scope>
    <source>
        <strain evidence="2">PRJEB14757</strain>
    </source>
</reference>
<dbReference type="PANTHER" id="PTHR43581">
    <property type="entry name" value="ATP/GTP PHOSPHATASE"/>
    <property type="match status" value="1"/>
</dbReference>
<dbReference type="GO" id="GO:0016887">
    <property type="term" value="F:ATP hydrolysis activity"/>
    <property type="evidence" value="ECO:0007669"/>
    <property type="project" value="InterPro"/>
</dbReference>
<dbReference type="GO" id="GO:0005524">
    <property type="term" value="F:ATP binding"/>
    <property type="evidence" value="ECO:0007669"/>
    <property type="project" value="InterPro"/>
</dbReference>
<dbReference type="InterPro" id="IPR003959">
    <property type="entry name" value="ATPase_AAA_core"/>
</dbReference>
<keyword evidence="3" id="KW-1185">Reference proteome</keyword>
<evidence type="ECO:0000313" key="3">
    <source>
        <dbReference type="Proteomes" id="UP000191931"/>
    </source>
</evidence>
<dbReference type="AlphaFoldDB" id="A0A1W1H680"/>
<gene>
    <name evidence="2" type="ORF">MTBBW1_1210031</name>
</gene>
<proteinExistence type="predicted"/>
<organism evidence="2 3">
    <name type="scientific">Desulfamplus magnetovallimortis</name>
    <dbReference type="NCBI Taxonomy" id="1246637"/>
    <lineage>
        <taxon>Bacteria</taxon>
        <taxon>Pseudomonadati</taxon>
        <taxon>Thermodesulfobacteriota</taxon>
        <taxon>Desulfobacteria</taxon>
        <taxon>Desulfobacterales</taxon>
        <taxon>Desulfobacteraceae</taxon>
        <taxon>Desulfamplus</taxon>
    </lineage>
</organism>
<dbReference type="STRING" id="1246637.MTBBW1_1210031"/>
<dbReference type="PANTHER" id="PTHR43581:SF4">
    <property type="entry name" value="ATP_GTP PHOSPHATASE"/>
    <property type="match status" value="1"/>
</dbReference>
<evidence type="ECO:0000313" key="2">
    <source>
        <dbReference type="EMBL" id="SLM27991.1"/>
    </source>
</evidence>
<dbReference type="EMBL" id="FWEV01000026">
    <property type="protein sequence ID" value="SLM27991.1"/>
    <property type="molecule type" value="Genomic_DNA"/>
</dbReference>
<dbReference type="RefSeq" id="WP_080804371.1">
    <property type="nucleotide sequence ID" value="NZ_LT828546.1"/>
</dbReference>
<protein>
    <recommendedName>
        <fullName evidence="1">ATPase AAA-type core domain-containing protein</fullName>
    </recommendedName>
</protein>
<sequence>MINSLLIRNFRIFKEIEIKNLKRVNLFVGKNNSGKSCLLEALQIYATKGSPRTVFDIISSRDEEWESFISEKDKYSAQQISKPFAYLFNGYLLPEIDGEAIEIGQPDDDSKMLKIALKALQIAEDKDGRRKRIPIDRDSINDDLPDIQFALEATQKSGERCYYITVNPYSPEYRQQLYTGYKDLILNHQVVPTKNLNDDDLATLWDNINLTDMEKEVLFCLKIIDPNIKGIALVANLAEKSIKKSRRIPIIRYKGVNERLPLKTMGDGLTRLFHIILALVNSKNGLLLIDEFENGLHWLTLPKIWKNIVRLAEKLNVQVIATTHSRDCIKGFHDVWSSNEESASFYRLEADPINGAKVIGYTREMLSDSIDSDVEVR</sequence>
<dbReference type="Pfam" id="PF13304">
    <property type="entry name" value="AAA_21"/>
    <property type="match status" value="1"/>
</dbReference>
<feature type="domain" description="ATPase AAA-type core" evidence="1">
    <location>
        <begin position="24"/>
        <end position="325"/>
    </location>
</feature>
<evidence type="ECO:0000259" key="1">
    <source>
        <dbReference type="Pfam" id="PF13304"/>
    </source>
</evidence>
<dbReference type="OrthoDB" id="3322489at2"/>
<dbReference type="InterPro" id="IPR051396">
    <property type="entry name" value="Bact_Antivir_Def_Nuclease"/>
</dbReference>
<dbReference type="Gene3D" id="3.40.50.300">
    <property type="entry name" value="P-loop containing nucleotide triphosphate hydrolases"/>
    <property type="match status" value="1"/>
</dbReference>
<dbReference type="InterPro" id="IPR027417">
    <property type="entry name" value="P-loop_NTPase"/>
</dbReference>